<reference evidence="5" key="1">
    <citation type="submission" date="2006-06" db="EMBL/GenBank/DDBJ databases">
        <title>Complete sequence of chromosome of Chelativorans sp. BNC1.</title>
        <authorList>
            <consortium name="US DOE Joint Genome Institute"/>
            <person name="Copeland A."/>
            <person name="Lucas S."/>
            <person name="Lapidus A."/>
            <person name="Barry K."/>
            <person name="Detter J.C."/>
            <person name="Glavina del Rio T."/>
            <person name="Hammon N."/>
            <person name="Israni S."/>
            <person name="Dalin E."/>
            <person name="Tice H."/>
            <person name="Pitluck S."/>
            <person name="Chertkov O."/>
            <person name="Brettin T."/>
            <person name="Bruce D."/>
            <person name="Han C."/>
            <person name="Tapia R."/>
            <person name="Gilna P."/>
            <person name="Schmutz J."/>
            <person name="Larimer F."/>
            <person name="Land M."/>
            <person name="Hauser L."/>
            <person name="Kyrpides N."/>
            <person name="Mikhailova N."/>
            <person name="Richardson P."/>
        </authorList>
    </citation>
    <scope>NUCLEOTIDE SEQUENCE</scope>
    <source>
        <strain evidence="5">BNC1</strain>
    </source>
</reference>
<dbReference type="Gene3D" id="3.30.428.10">
    <property type="entry name" value="HIT-like"/>
    <property type="match status" value="1"/>
</dbReference>
<dbReference type="eggNOG" id="COG0537">
    <property type="taxonomic scope" value="Bacteria"/>
</dbReference>
<protein>
    <submittedName>
        <fullName evidence="5">Histidine triad (HIT) protein</fullName>
    </submittedName>
</protein>
<dbReference type="InterPro" id="IPR001310">
    <property type="entry name" value="Histidine_triad_HIT"/>
</dbReference>
<feature type="domain" description="HIT" evidence="4">
    <location>
        <begin position="8"/>
        <end position="115"/>
    </location>
</feature>
<dbReference type="STRING" id="266779.Meso_1376"/>
<dbReference type="InterPro" id="IPR036265">
    <property type="entry name" value="HIT-like_sf"/>
</dbReference>
<dbReference type="InterPro" id="IPR011146">
    <property type="entry name" value="HIT-like"/>
</dbReference>
<sequence length="145" mass="15851">MTYDNDNPFAKILRGELPAQKIYEDAETLAFMDIMPRSPGHCLVIPKRPSRNILDADPAVLTALIQTAQKLSKAVMTAFQADGVRIAQYNEPASGQTVFHLHIHVIPCFAGRSLGPEGGPMEKPDILAENARKIREALEAAEAES</sequence>
<dbReference type="EMBL" id="CP000390">
    <property type="protein sequence ID" value="ABG62772.1"/>
    <property type="molecule type" value="Genomic_DNA"/>
</dbReference>
<proteinExistence type="predicted"/>
<evidence type="ECO:0000256" key="2">
    <source>
        <dbReference type="PIRSR" id="PIRSR601310-3"/>
    </source>
</evidence>
<dbReference type="PRINTS" id="PR00332">
    <property type="entry name" value="HISTRIAD"/>
</dbReference>
<dbReference type="KEGG" id="mes:Meso_1376"/>
<dbReference type="InterPro" id="IPR039384">
    <property type="entry name" value="HINT"/>
</dbReference>
<evidence type="ECO:0000313" key="5">
    <source>
        <dbReference type="EMBL" id="ABG62772.1"/>
    </source>
</evidence>
<dbReference type="PANTHER" id="PTHR46648">
    <property type="entry name" value="HIT FAMILY PROTEIN 1"/>
    <property type="match status" value="1"/>
</dbReference>
<dbReference type="CDD" id="cd01277">
    <property type="entry name" value="HINT_subgroup"/>
    <property type="match status" value="1"/>
</dbReference>
<accession>Q11IK3</accession>
<dbReference type="HOGENOM" id="CLU_056776_3_3_5"/>
<evidence type="ECO:0000256" key="3">
    <source>
        <dbReference type="PROSITE-ProRule" id="PRU00464"/>
    </source>
</evidence>
<dbReference type="GO" id="GO:0009117">
    <property type="term" value="P:nucleotide metabolic process"/>
    <property type="evidence" value="ECO:0007669"/>
    <property type="project" value="TreeGrafter"/>
</dbReference>
<feature type="short sequence motif" description="Histidine triad motif" evidence="2 3">
    <location>
        <begin position="100"/>
        <end position="104"/>
    </location>
</feature>
<dbReference type="SUPFAM" id="SSF54197">
    <property type="entry name" value="HIT-like"/>
    <property type="match status" value="1"/>
</dbReference>
<evidence type="ECO:0000259" key="4">
    <source>
        <dbReference type="PROSITE" id="PS51084"/>
    </source>
</evidence>
<gene>
    <name evidence="5" type="ordered locus">Meso_1376</name>
</gene>
<dbReference type="Pfam" id="PF01230">
    <property type="entry name" value="HIT"/>
    <property type="match status" value="1"/>
</dbReference>
<feature type="active site" description="Tele-AMP-histidine intermediate" evidence="1">
    <location>
        <position position="102"/>
    </location>
</feature>
<dbReference type="OrthoDB" id="9784774at2"/>
<dbReference type="AlphaFoldDB" id="Q11IK3"/>
<name>Q11IK3_CHESB</name>
<evidence type="ECO:0000256" key="1">
    <source>
        <dbReference type="PIRSR" id="PIRSR601310-1"/>
    </source>
</evidence>
<dbReference type="PROSITE" id="PS51084">
    <property type="entry name" value="HIT_2"/>
    <property type="match status" value="1"/>
</dbReference>
<dbReference type="GO" id="GO:0003824">
    <property type="term" value="F:catalytic activity"/>
    <property type="evidence" value="ECO:0007669"/>
    <property type="project" value="InterPro"/>
</dbReference>
<dbReference type="PANTHER" id="PTHR46648:SF1">
    <property type="entry name" value="ADENOSINE 5'-MONOPHOSPHORAMIDASE HNT1"/>
    <property type="match status" value="1"/>
</dbReference>
<organism evidence="5">
    <name type="scientific">Chelativorans sp. (strain BNC1)</name>
    <dbReference type="NCBI Taxonomy" id="266779"/>
    <lineage>
        <taxon>Bacteria</taxon>
        <taxon>Pseudomonadati</taxon>
        <taxon>Pseudomonadota</taxon>
        <taxon>Alphaproteobacteria</taxon>
        <taxon>Hyphomicrobiales</taxon>
        <taxon>Phyllobacteriaceae</taxon>
        <taxon>Chelativorans</taxon>
    </lineage>
</organism>